<dbReference type="AlphaFoldDB" id="A0A9P4JDW8"/>
<comment type="caution">
    <text evidence="2">The sequence shown here is derived from an EMBL/GenBank/DDBJ whole genome shotgun (WGS) entry which is preliminary data.</text>
</comment>
<sequence length="124" mass="14312">MRRLDRLESVGSFLLFRIRVSCWFPCSDATFFVIFWVARREIVRLCQGRISQSYDVSALNNSDPLSIDLIGATLNQPWDFAETQDNVVNEAPQNNGTRCTQLNRVYYPAYRKVHEKSTRTVTCG</sequence>
<evidence type="ECO:0000313" key="3">
    <source>
        <dbReference type="Proteomes" id="UP000799439"/>
    </source>
</evidence>
<keyword evidence="3" id="KW-1185">Reference proteome</keyword>
<name>A0A9P4JDW8_9PEZI</name>
<evidence type="ECO:0000256" key="1">
    <source>
        <dbReference type="SAM" id="Phobius"/>
    </source>
</evidence>
<keyword evidence="1" id="KW-0812">Transmembrane</keyword>
<protein>
    <submittedName>
        <fullName evidence="2">Uncharacterized protein</fullName>
    </submittedName>
</protein>
<proteinExistence type="predicted"/>
<dbReference type="Proteomes" id="UP000799439">
    <property type="component" value="Unassembled WGS sequence"/>
</dbReference>
<keyword evidence="1" id="KW-1133">Transmembrane helix</keyword>
<reference evidence="2" key="1">
    <citation type="journal article" date="2020" name="Stud. Mycol.">
        <title>101 Dothideomycetes genomes: a test case for predicting lifestyles and emergence of pathogens.</title>
        <authorList>
            <person name="Haridas S."/>
            <person name="Albert R."/>
            <person name="Binder M."/>
            <person name="Bloem J."/>
            <person name="Labutti K."/>
            <person name="Salamov A."/>
            <person name="Andreopoulos B."/>
            <person name="Baker S."/>
            <person name="Barry K."/>
            <person name="Bills G."/>
            <person name="Bluhm B."/>
            <person name="Cannon C."/>
            <person name="Castanera R."/>
            <person name="Culley D."/>
            <person name="Daum C."/>
            <person name="Ezra D."/>
            <person name="Gonzalez J."/>
            <person name="Henrissat B."/>
            <person name="Kuo A."/>
            <person name="Liang C."/>
            <person name="Lipzen A."/>
            <person name="Lutzoni F."/>
            <person name="Magnuson J."/>
            <person name="Mondo S."/>
            <person name="Nolan M."/>
            <person name="Ohm R."/>
            <person name="Pangilinan J."/>
            <person name="Park H.-J."/>
            <person name="Ramirez L."/>
            <person name="Alfaro M."/>
            <person name="Sun H."/>
            <person name="Tritt A."/>
            <person name="Yoshinaga Y."/>
            <person name="Zwiers L.-H."/>
            <person name="Turgeon B."/>
            <person name="Goodwin S."/>
            <person name="Spatafora J."/>
            <person name="Crous P."/>
            <person name="Grigoriev I."/>
        </authorList>
    </citation>
    <scope>NUCLEOTIDE SEQUENCE</scope>
    <source>
        <strain evidence="2">CBS 260.36</strain>
    </source>
</reference>
<organism evidence="2 3">
    <name type="scientific">Myriangium duriaei CBS 260.36</name>
    <dbReference type="NCBI Taxonomy" id="1168546"/>
    <lineage>
        <taxon>Eukaryota</taxon>
        <taxon>Fungi</taxon>
        <taxon>Dikarya</taxon>
        <taxon>Ascomycota</taxon>
        <taxon>Pezizomycotina</taxon>
        <taxon>Dothideomycetes</taxon>
        <taxon>Dothideomycetidae</taxon>
        <taxon>Myriangiales</taxon>
        <taxon>Myriangiaceae</taxon>
        <taxon>Myriangium</taxon>
    </lineage>
</organism>
<accession>A0A9P4JDW8</accession>
<feature type="transmembrane region" description="Helical" evidence="1">
    <location>
        <begin position="20"/>
        <end position="38"/>
    </location>
</feature>
<gene>
    <name evidence="2" type="ORF">K461DRAFT_12669</name>
</gene>
<keyword evidence="1" id="KW-0472">Membrane</keyword>
<dbReference type="EMBL" id="ML996081">
    <property type="protein sequence ID" value="KAF2157218.1"/>
    <property type="molecule type" value="Genomic_DNA"/>
</dbReference>
<evidence type="ECO:0000313" key="2">
    <source>
        <dbReference type="EMBL" id="KAF2157218.1"/>
    </source>
</evidence>